<gene>
    <name evidence="2" type="ORF">C8D95_11529</name>
</gene>
<keyword evidence="1" id="KW-1133">Transmembrane helix</keyword>
<keyword evidence="1" id="KW-0472">Membrane</keyword>
<dbReference type="Proteomes" id="UP000245390">
    <property type="component" value="Unassembled WGS sequence"/>
</dbReference>
<keyword evidence="3" id="KW-1185">Reference proteome</keyword>
<name>A0A316FWN9_9RHOB</name>
<comment type="caution">
    <text evidence="2">The sequence shown here is derived from an EMBL/GenBank/DDBJ whole genome shotgun (WGS) entry which is preliminary data.</text>
</comment>
<dbReference type="RefSeq" id="WP_164721653.1">
    <property type="nucleotide sequence ID" value="NZ_CP034588.1"/>
</dbReference>
<feature type="transmembrane region" description="Helical" evidence="1">
    <location>
        <begin position="12"/>
        <end position="37"/>
    </location>
</feature>
<proteinExistence type="predicted"/>
<dbReference type="AlphaFoldDB" id="A0A316FWN9"/>
<evidence type="ECO:0000313" key="2">
    <source>
        <dbReference type="EMBL" id="PWK52752.1"/>
    </source>
</evidence>
<evidence type="ECO:0000256" key="1">
    <source>
        <dbReference type="SAM" id="Phobius"/>
    </source>
</evidence>
<accession>A0A316FWN9</accession>
<protein>
    <submittedName>
        <fullName evidence="2">Uncharacterized protein</fullName>
    </submittedName>
</protein>
<keyword evidence="1" id="KW-0812">Transmembrane</keyword>
<dbReference type="EMBL" id="QGGV01000015">
    <property type="protein sequence ID" value="PWK52752.1"/>
    <property type="molecule type" value="Genomic_DNA"/>
</dbReference>
<organism evidence="2 3">
    <name type="scientific">Silicimonas algicola</name>
    <dbReference type="NCBI Taxonomy" id="1826607"/>
    <lineage>
        <taxon>Bacteria</taxon>
        <taxon>Pseudomonadati</taxon>
        <taxon>Pseudomonadota</taxon>
        <taxon>Alphaproteobacteria</taxon>
        <taxon>Rhodobacterales</taxon>
        <taxon>Paracoccaceae</taxon>
    </lineage>
</organism>
<reference evidence="2 3" key="1">
    <citation type="submission" date="2018-05" db="EMBL/GenBank/DDBJ databases">
        <title>Genomic Encyclopedia of Type Strains, Phase IV (KMG-IV): sequencing the most valuable type-strain genomes for metagenomic binning, comparative biology and taxonomic classification.</title>
        <authorList>
            <person name="Goeker M."/>
        </authorList>
    </citation>
    <scope>NUCLEOTIDE SEQUENCE [LARGE SCALE GENOMIC DNA]</scope>
    <source>
        <strain evidence="2 3">DSM 103371</strain>
    </source>
</reference>
<sequence length="196" mass="21441">MAKLRRGGLDGAFTVYLLLGLALLLPALAVAFVLLYYRLSDEADYARQRAVTAADMLTLLSDARVASDLVTLRILAQASPFRSGDLDAGARRAQEAVGLMPGWQALLLTDSSSGESLFSVTQDSIDYAPELSWVADINADGWDIGGVERDGLYCPCVTVTTEIPGNNRHILTAFTYPQTYQEMLMQRVPRTQLRHS</sequence>
<evidence type="ECO:0000313" key="3">
    <source>
        <dbReference type="Proteomes" id="UP000245390"/>
    </source>
</evidence>